<evidence type="ECO:0000256" key="6">
    <source>
        <dbReference type="SAM" id="Phobius"/>
    </source>
</evidence>
<keyword evidence="9" id="KW-1185">Reference proteome</keyword>
<protein>
    <submittedName>
        <fullName evidence="8">Multidrug effflux MFS transporter</fullName>
    </submittedName>
</protein>
<feature type="transmembrane region" description="Helical" evidence="6">
    <location>
        <begin position="130"/>
        <end position="152"/>
    </location>
</feature>
<feature type="transmembrane region" description="Helical" evidence="6">
    <location>
        <begin position="276"/>
        <end position="295"/>
    </location>
</feature>
<dbReference type="GO" id="GO:0022857">
    <property type="term" value="F:transmembrane transporter activity"/>
    <property type="evidence" value="ECO:0007669"/>
    <property type="project" value="InterPro"/>
</dbReference>
<dbReference type="PROSITE" id="PS50850">
    <property type="entry name" value="MFS"/>
    <property type="match status" value="1"/>
</dbReference>
<dbReference type="GO" id="GO:0005886">
    <property type="term" value="C:plasma membrane"/>
    <property type="evidence" value="ECO:0007669"/>
    <property type="project" value="UniProtKB-SubCell"/>
</dbReference>
<dbReference type="InterPro" id="IPR011701">
    <property type="entry name" value="MFS"/>
</dbReference>
<gene>
    <name evidence="8" type="ORF">I8J34_17435</name>
</gene>
<keyword evidence="3 6" id="KW-0812">Transmembrane</keyword>
<feature type="transmembrane region" description="Helical" evidence="6">
    <location>
        <begin position="44"/>
        <end position="63"/>
    </location>
</feature>
<feature type="transmembrane region" description="Helical" evidence="6">
    <location>
        <begin position="209"/>
        <end position="239"/>
    </location>
</feature>
<dbReference type="Proteomes" id="UP000694660">
    <property type="component" value="Unassembled WGS sequence"/>
</dbReference>
<evidence type="ECO:0000256" key="5">
    <source>
        <dbReference type="ARBA" id="ARBA00023136"/>
    </source>
</evidence>
<dbReference type="Pfam" id="PF07690">
    <property type="entry name" value="MFS_1"/>
    <property type="match status" value="1"/>
</dbReference>
<dbReference type="InterPro" id="IPR036259">
    <property type="entry name" value="MFS_trans_sf"/>
</dbReference>
<evidence type="ECO:0000259" key="7">
    <source>
        <dbReference type="PROSITE" id="PS50850"/>
    </source>
</evidence>
<evidence type="ECO:0000313" key="8">
    <source>
        <dbReference type="EMBL" id="MBT0962969.1"/>
    </source>
</evidence>
<dbReference type="PANTHER" id="PTHR43124:SF3">
    <property type="entry name" value="CHLORAMPHENICOL EFFLUX PUMP RV0191"/>
    <property type="match status" value="1"/>
</dbReference>
<accession>A0A944DAH4</accession>
<dbReference type="CDD" id="cd17320">
    <property type="entry name" value="MFS_MdfA_MDR_like"/>
    <property type="match status" value="1"/>
</dbReference>
<evidence type="ECO:0000313" key="9">
    <source>
        <dbReference type="Proteomes" id="UP000694660"/>
    </source>
</evidence>
<proteinExistence type="predicted"/>
<keyword evidence="5 6" id="KW-0472">Membrane</keyword>
<evidence type="ECO:0000256" key="2">
    <source>
        <dbReference type="ARBA" id="ARBA00022475"/>
    </source>
</evidence>
<dbReference type="AlphaFoldDB" id="A0A944DAH4"/>
<dbReference type="SUPFAM" id="SSF103473">
    <property type="entry name" value="MFS general substrate transporter"/>
    <property type="match status" value="1"/>
</dbReference>
<dbReference type="PANTHER" id="PTHR43124">
    <property type="entry name" value="PURINE EFFLUX PUMP PBUE"/>
    <property type="match status" value="1"/>
</dbReference>
<dbReference type="EMBL" id="JAEKFT010000022">
    <property type="protein sequence ID" value="MBT0962969.1"/>
    <property type="molecule type" value="Genomic_DNA"/>
</dbReference>
<keyword evidence="4 6" id="KW-1133">Transmembrane helix</keyword>
<dbReference type="Gene3D" id="1.20.1720.10">
    <property type="entry name" value="Multidrug resistance protein D"/>
    <property type="match status" value="1"/>
</dbReference>
<evidence type="ECO:0000256" key="4">
    <source>
        <dbReference type="ARBA" id="ARBA00022989"/>
    </source>
</evidence>
<sequence length="413" mass="42657">MSPLRAVLILSLLLGIQPVTTDLYLPALPAIATAFTVSVGETQTTLSALLLAFGASQLIWGAVSDRFGRRPVLLVGLGGYVLAAVACALAPSMPVLILARILQGIALGASVMCARAIVRDLYEPVAGARTLSQALSGLGVLACLSAPLGALIVEGFGWRAALGTTAVFGAATWWAVWRGFDESLTERDPLALAPRRLLSTWRGILAHPVFWRFSLLGAASFAGLFVLLAASSFIFMQVLGLSRPAYGLLLLLNSLAYITGTLLCRRLLRRRSVETTVAIAGGVSLTGGLGLAALGELGVTSVAGLMVPICLYAVAHGLNQPCSQSGAVAPFPRSAGVASALSGFVMMLAAFAAGGWLATQMDGSVLPLTRGMAVCSMLVATAAWLRLPATRAPTGPLRGVPADHSPSTTEESP</sequence>
<name>A0A944DAH4_DENI1</name>
<comment type="caution">
    <text evidence="8">The sequence shown here is derived from an EMBL/GenBank/DDBJ whole genome shotgun (WGS) entry which is preliminary data.</text>
</comment>
<keyword evidence="2" id="KW-1003">Cell membrane</keyword>
<feature type="transmembrane region" description="Helical" evidence="6">
    <location>
        <begin position="97"/>
        <end position="118"/>
    </location>
</feature>
<feature type="transmembrane region" description="Helical" evidence="6">
    <location>
        <begin position="72"/>
        <end position="91"/>
    </location>
</feature>
<dbReference type="InterPro" id="IPR050189">
    <property type="entry name" value="MFS_Efflux_Transporters"/>
</dbReference>
<comment type="subcellular location">
    <subcellularLocation>
        <location evidence="1">Cell membrane</location>
        <topology evidence="1">Multi-pass membrane protein</topology>
    </subcellularLocation>
</comment>
<feature type="transmembrane region" description="Helical" evidence="6">
    <location>
        <begin position="365"/>
        <end position="385"/>
    </location>
</feature>
<evidence type="ECO:0000256" key="3">
    <source>
        <dbReference type="ARBA" id="ARBA00022692"/>
    </source>
</evidence>
<feature type="transmembrane region" description="Helical" evidence="6">
    <location>
        <begin position="340"/>
        <end position="359"/>
    </location>
</feature>
<feature type="transmembrane region" description="Helical" evidence="6">
    <location>
        <begin position="245"/>
        <end position="264"/>
    </location>
</feature>
<evidence type="ECO:0000256" key="1">
    <source>
        <dbReference type="ARBA" id="ARBA00004651"/>
    </source>
</evidence>
<feature type="domain" description="Major facilitator superfamily (MFS) profile" evidence="7">
    <location>
        <begin position="6"/>
        <end position="391"/>
    </location>
</feature>
<organism evidence="8 9">
    <name type="scientific">Denitromonas iodatirespirans</name>
    <dbReference type="NCBI Taxonomy" id="2795389"/>
    <lineage>
        <taxon>Bacteria</taxon>
        <taxon>Pseudomonadati</taxon>
        <taxon>Pseudomonadota</taxon>
        <taxon>Betaproteobacteria</taxon>
        <taxon>Rhodocyclales</taxon>
        <taxon>Zoogloeaceae</taxon>
        <taxon>Denitromonas</taxon>
    </lineage>
</organism>
<reference evidence="9" key="1">
    <citation type="journal article" date="2022" name="ISME J.">
        <title>Genetic and phylogenetic analysis of dissimilatory iodate-reducing bacteria identifies potential niches across the world's oceans.</title>
        <authorList>
            <person name="Reyes-Umana V."/>
            <person name="Henning Z."/>
            <person name="Lee K."/>
            <person name="Barnum T.P."/>
            <person name="Coates J.D."/>
        </authorList>
    </citation>
    <scope>NUCLEOTIDE SEQUENCE [LARGE SCALE GENOMIC DNA]</scope>
    <source>
        <strain evidence="9">IR12</strain>
    </source>
</reference>
<feature type="transmembrane region" description="Helical" evidence="6">
    <location>
        <begin position="158"/>
        <end position="177"/>
    </location>
</feature>
<dbReference type="InterPro" id="IPR020846">
    <property type="entry name" value="MFS_dom"/>
</dbReference>
<dbReference type="RefSeq" id="WP_214362915.1">
    <property type="nucleotide sequence ID" value="NZ_JAEKFT010000022.1"/>
</dbReference>